<evidence type="ECO:0000313" key="2">
    <source>
        <dbReference type="Proteomes" id="UP000006729"/>
    </source>
</evidence>
<dbReference type="Proteomes" id="UP000006729">
    <property type="component" value="Chromosome 1"/>
</dbReference>
<gene>
    <name evidence="1" type="ORF">POPTR_001G225804v4</name>
</gene>
<name>A0ACC0TKP3_POPTR</name>
<proteinExistence type="predicted"/>
<dbReference type="EMBL" id="CM009290">
    <property type="protein sequence ID" value="KAI9402155.1"/>
    <property type="molecule type" value="Genomic_DNA"/>
</dbReference>
<accession>A0ACC0TKP3</accession>
<reference evidence="1 2" key="1">
    <citation type="journal article" date="2006" name="Science">
        <title>The genome of black cottonwood, Populus trichocarpa (Torr. &amp; Gray).</title>
        <authorList>
            <person name="Tuskan G.A."/>
            <person name="Difazio S."/>
            <person name="Jansson S."/>
            <person name="Bohlmann J."/>
            <person name="Grigoriev I."/>
            <person name="Hellsten U."/>
            <person name="Putnam N."/>
            <person name="Ralph S."/>
            <person name="Rombauts S."/>
            <person name="Salamov A."/>
            <person name="Schein J."/>
            <person name="Sterck L."/>
            <person name="Aerts A."/>
            <person name="Bhalerao R.R."/>
            <person name="Bhalerao R.P."/>
            <person name="Blaudez D."/>
            <person name="Boerjan W."/>
            <person name="Brun A."/>
            <person name="Brunner A."/>
            <person name="Busov V."/>
            <person name="Campbell M."/>
            <person name="Carlson J."/>
            <person name="Chalot M."/>
            <person name="Chapman J."/>
            <person name="Chen G.L."/>
            <person name="Cooper D."/>
            <person name="Coutinho P.M."/>
            <person name="Couturier J."/>
            <person name="Covert S."/>
            <person name="Cronk Q."/>
            <person name="Cunningham R."/>
            <person name="Davis J."/>
            <person name="Degroeve S."/>
            <person name="Dejardin A."/>
            <person name="Depamphilis C."/>
            <person name="Detter J."/>
            <person name="Dirks B."/>
            <person name="Dubchak I."/>
            <person name="Duplessis S."/>
            <person name="Ehlting J."/>
            <person name="Ellis B."/>
            <person name="Gendler K."/>
            <person name="Goodstein D."/>
            <person name="Gribskov M."/>
            <person name="Grimwood J."/>
            <person name="Groover A."/>
            <person name="Gunter L."/>
            <person name="Hamberger B."/>
            <person name="Heinze B."/>
            <person name="Helariutta Y."/>
            <person name="Henrissat B."/>
            <person name="Holligan D."/>
            <person name="Holt R."/>
            <person name="Huang W."/>
            <person name="Islam-Faridi N."/>
            <person name="Jones S."/>
            <person name="Jones-Rhoades M."/>
            <person name="Jorgensen R."/>
            <person name="Joshi C."/>
            <person name="Kangasjarvi J."/>
            <person name="Karlsson J."/>
            <person name="Kelleher C."/>
            <person name="Kirkpatrick R."/>
            <person name="Kirst M."/>
            <person name="Kohler A."/>
            <person name="Kalluri U."/>
            <person name="Larimer F."/>
            <person name="Leebens-Mack J."/>
            <person name="Leple J.C."/>
            <person name="Locascio P."/>
            <person name="Lou Y."/>
            <person name="Lucas S."/>
            <person name="Martin F."/>
            <person name="Montanini B."/>
            <person name="Napoli C."/>
            <person name="Nelson D.R."/>
            <person name="Nelson C."/>
            <person name="Nieminen K."/>
            <person name="Nilsson O."/>
            <person name="Pereda V."/>
            <person name="Peter G."/>
            <person name="Philippe R."/>
            <person name="Pilate G."/>
            <person name="Poliakov A."/>
            <person name="Razumovskaya J."/>
            <person name="Richardson P."/>
            <person name="Rinaldi C."/>
            <person name="Ritland K."/>
            <person name="Rouze P."/>
            <person name="Ryaboy D."/>
            <person name="Schmutz J."/>
            <person name="Schrader J."/>
            <person name="Segerman B."/>
            <person name="Shin H."/>
            <person name="Siddiqui A."/>
            <person name="Sterky F."/>
            <person name="Terry A."/>
            <person name="Tsai C.J."/>
            <person name="Uberbacher E."/>
            <person name="Unneberg P."/>
            <person name="Vahala J."/>
            <person name="Wall K."/>
            <person name="Wessler S."/>
            <person name="Yang G."/>
            <person name="Yin T."/>
            <person name="Douglas C."/>
            <person name="Marra M."/>
            <person name="Sandberg G."/>
            <person name="Van de Peer Y."/>
            <person name="Rokhsar D."/>
        </authorList>
    </citation>
    <scope>NUCLEOTIDE SEQUENCE [LARGE SCALE GENOMIC DNA]</scope>
    <source>
        <strain evidence="2">cv. Nisqually</strain>
    </source>
</reference>
<sequence>MSFLLSKQRSSPKPSQICPSIVTIAEKPNSFMLGKVTQARDSKTLQNRAGKSHTRERQRSQTALRGWKSWPPKELW</sequence>
<protein>
    <submittedName>
        <fullName evidence="1">Uncharacterized protein</fullName>
    </submittedName>
</protein>
<evidence type="ECO:0000313" key="1">
    <source>
        <dbReference type="EMBL" id="KAI9402155.1"/>
    </source>
</evidence>
<keyword evidence="2" id="KW-1185">Reference proteome</keyword>
<organism evidence="1 2">
    <name type="scientific">Populus trichocarpa</name>
    <name type="common">Western balsam poplar</name>
    <name type="synonym">Populus balsamifera subsp. trichocarpa</name>
    <dbReference type="NCBI Taxonomy" id="3694"/>
    <lineage>
        <taxon>Eukaryota</taxon>
        <taxon>Viridiplantae</taxon>
        <taxon>Streptophyta</taxon>
        <taxon>Embryophyta</taxon>
        <taxon>Tracheophyta</taxon>
        <taxon>Spermatophyta</taxon>
        <taxon>Magnoliopsida</taxon>
        <taxon>eudicotyledons</taxon>
        <taxon>Gunneridae</taxon>
        <taxon>Pentapetalae</taxon>
        <taxon>rosids</taxon>
        <taxon>fabids</taxon>
        <taxon>Malpighiales</taxon>
        <taxon>Salicaceae</taxon>
        <taxon>Saliceae</taxon>
        <taxon>Populus</taxon>
    </lineage>
</organism>
<comment type="caution">
    <text evidence="1">The sequence shown here is derived from an EMBL/GenBank/DDBJ whole genome shotgun (WGS) entry which is preliminary data.</text>
</comment>